<dbReference type="InterPro" id="IPR001911">
    <property type="entry name" value="Ribosomal_bS21"/>
</dbReference>
<dbReference type="Gene3D" id="1.20.5.1150">
    <property type="entry name" value="Ribosomal protein S8"/>
    <property type="match status" value="1"/>
</dbReference>
<evidence type="ECO:0000256" key="4">
    <source>
        <dbReference type="ARBA" id="ARBA00035135"/>
    </source>
</evidence>
<keyword evidence="9" id="KW-1185">Reference proteome</keyword>
<feature type="compositionally biased region" description="Basic and acidic residues" evidence="7">
    <location>
        <begin position="33"/>
        <end position="52"/>
    </location>
</feature>
<feature type="region of interest" description="Disordered" evidence="7">
    <location>
        <begin position="33"/>
        <end position="69"/>
    </location>
</feature>
<sequence length="69" mass="8228">MAQVKVNPGESLDVALKRFKKMIMESGILKEAREHEHYEKPSDRRRREEAARQRKLLRARRQAEAREGR</sequence>
<dbReference type="Pfam" id="PF01165">
    <property type="entry name" value="Ribosomal_S21"/>
    <property type="match status" value="1"/>
</dbReference>
<dbReference type="EMBL" id="HF951689">
    <property type="protein sequence ID" value="CCW34065.1"/>
    <property type="molecule type" value="Genomic_DNA"/>
</dbReference>
<keyword evidence="2 5" id="KW-0689">Ribosomal protein</keyword>
<reference evidence="9" key="1">
    <citation type="submission" date="2013-03" db="EMBL/GenBank/DDBJ databases">
        <title>Genome sequence of Chthonomonas calidirosea, the first sequenced genome from the Armatimonadetes phylum (formally candidate division OP10).</title>
        <authorList>
            <person name="Lee K.C.Y."/>
            <person name="Morgan X.C."/>
            <person name="Dunfield P.F."/>
            <person name="Tamas I."/>
            <person name="Houghton K.M."/>
            <person name="Vyssotski M."/>
            <person name="Ryan J.L.J."/>
            <person name="Lagutin K."/>
            <person name="McDonald I.R."/>
            <person name="Stott M.B."/>
        </authorList>
    </citation>
    <scope>NUCLEOTIDE SEQUENCE [LARGE SCALE GENOMIC DNA]</scope>
    <source>
        <strain evidence="9">DSM 23976 / ICMP 18418 / T49</strain>
    </source>
</reference>
<evidence type="ECO:0000256" key="6">
    <source>
        <dbReference type="RuleBase" id="RU000667"/>
    </source>
</evidence>
<dbReference type="GO" id="GO:1990904">
    <property type="term" value="C:ribonucleoprotein complex"/>
    <property type="evidence" value="ECO:0007669"/>
    <property type="project" value="UniProtKB-KW"/>
</dbReference>
<gene>
    <name evidence="5" type="primary">rpsU</name>
    <name evidence="8" type="ORF">CCALI_00228</name>
</gene>
<proteinExistence type="inferred from homology"/>
<dbReference type="InterPro" id="IPR038380">
    <property type="entry name" value="Ribosomal_bS21_sf"/>
</dbReference>
<evidence type="ECO:0000313" key="8">
    <source>
        <dbReference type="EMBL" id="CCW34065.1"/>
    </source>
</evidence>
<dbReference type="NCBIfam" id="TIGR00030">
    <property type="entry name" value="S21p"/>
    <property type="match status" value="1"/>
</dbReference>
<organism evidence="8 9">
    <name type="scientific">Chthonomonas calidirosea (strain DSM 23976 / ICMP 18418 / T49)</name>
    <dbReference type="NCBI Taxonomy" id="1303518"/>
    <lineage>
        <taxon>Bacteria</taxon>
        <taxon>Bacillati</taxon>
        <taxon>Armatimonadota</taxon>
        <taxon>Chthonomonadia</taxon>
        <taxon>Chthonomonadales</taxon>
        <taxon>Chthonomonadaceae</taxon>
        <taxon>Chthonomonas</taxon>
    </lineage>
</organism>
<dbReference type="eggNOG" id="COG0828">
    <property type="taxonomic scope" value="Bacteria"/>
</dbReference>
<name>S0ESU8_CHTCT</name>
<evidence type="ECO:0000256" key="2">
    <source>
        <dbReference type="ARBA" id="ARBA00022980"/>
    </source>
</evidence>
<dbReference type="Proteomes" id="UP000014227">
    <property type="component" value="Chromosome I"/>
</dbReference>
<evidence type="ECO:0000256" key="1">
    <source>
        <dbReference type="ARBA" id="ARBA00006640"/>
    </source>
</evidence>
<dbReference type="GO" id="GO:0003735">
    <property type="term" value="F:structural constituent of ribosome"/>
    <property type="evidence" value="ECO:0007669"/>
    <property type="project" value="InterPro"/>
</dbReference>
<evidence type="ECO:0000256" key="3">
    <source>
        <dbReference type="ARBA" id="ARBA00023274"/>
    </source>
</evidence>
<evidence type="ECO:0000256" key="5">
    <source>
        <dbReference type="HAMAP-Rule" id="MF_00358"/>
    </source>
</evidence>
<comment type="similarity">
    <text evidence="1 5 6">Belongs to the bacterial ribosomal protein bS21 family.</text>
</comment>
<keyword evidence="3 5" id="KW-0687">Ribonucleoprotein</keyword>
<dbReference type="STRING" id="454171.CP488_00929"/>
<dbReference type="AlphaFoldDB" id="S0ESU8"/>
<accession>S0ESU8</accession>
<dbReference type="HOGENOM" id="CLU_159258_1_2_0"/>
<dbReference type="PATRIC" id="fig|1303518.3.peg.228"/>
<dbReference type="PRINTS" id="PR00976">
    <property type="entry name" value="RIBOSOMALS21"/>
</dbReference>
<dbReference type="HAMAP" id="MF_00358">
    <property type="entry name" value="Ribosomal_bS21"/>
    <property type="match status" value="1"/>
</dbReference>
<dbReference type="KEGG" id="ccz:CCALI_00228"/>
<dbReference type="FunCoup" id="S0ESU8">
    <property type="interactions" value="248"/>
</dbReference>
<dbReference type="InParanoid" id="S0ESU8"/>
<dbReference type="GO" id="GO:0005840">
    <property type="term" value="C:ribosome"/>
    <property type="evidence" value="ECO:0007669"/>
    <property type="project" value="UniProtKB-KW"/>
</dbReference>
<dbReference type="GO" id="GO:0006412">
    <property type="term" value="P:translation"/>
    <property type="evidence" value="ECO:0007669"/>
    <property type="project" value="UniProtKB-UniRule"/>
</dbReference>
<evidence type="ECO:0000313" key="9">
    <source>
        <dbReference type="Proteomes" id="UP000014227"/>
    </source>
</evidence>
<dbReference type="OrthoDB" id="9799244at2"/>
<dbReference type="RefSeq" id="WP_016481629.1">
    <property type="nucleotide sequence ID" value="NC_021487.1"/>
</dbReference>
<protein>
    <recommendedName>
        <fullName evidence="4 5">Small ribosomal subunit protein bS21</fullName>
    </recommendedName>
</protein>
<evidence type="ECO:0000256" key="7">
    <source>
        <dbReference type="SAM" id="MobiDB-lite"/>
    </source>
</evidence>